<keyword evidence="7" id="KW-0460">Magnesium</keyword>
<evidence type="ECO:0000313" key="9">
    <source>
        <dbReference type="Proteomes" id="UP000192907"/>
    </source>
</evidence>
<name>A0A1Y6BBT4_9BACT</name>
<comment type="cofactor">
    <cofactor evidence="7">
        <name>Mg(2+)</name>
        <dbReference type="ChEBI" id="CHEBI:18420"/>
    </cofactor>
    <text evidence="7">Binds 1 Mg(2+) ion per subunit.</text>
</comment>
<sequence length="210" mass="23666">MESKKSKNKVRSKVLNRLSVPNVIIVGGTASGKSTVGYQLAKVLELGVVDIDDEIERVAAKPIHEIFRDEGEVGFRDQESAIIKSLTPIRNHVIITGAGAIERDENWETLGRLGPIVWLATPAAEVARRLVMKHDELSKRPLLAEAVRIEDRVEREKYLTAKLDEMMERRRHRYEGAELTLSCSYVTAETCAQFIKSMLLDNKLNDDKAR</sequence>
<keyword evidence="7" id="KW-0479">Metal-binding</keyword>
<keyword evidence="1 7" id="KW-0028">Amino-acid biosynthesis</keyword>
<comment type="catalytic activity">
    <reaction evidence="7">
        <text>shikimate + ATP = 3-phosphoshikimate + ADP + H(+)</text>
        <dbReference type="Rhea" id="RHEA:13121"/>
        <dbReference type="ChEBI" id="CHEBI:15378"/>
        <dbReference type="ChEBI" id="CHEBI:30616"/>
        <dbReference type="ChEBI" id="CHEBI:36208"/>
        <dbReference type="ChEBI" id="CHEBI:145989"/>
        <dbReference type="ChEBI" id="CHEBI:456216"/>
        <dbReference type="EC" id="2.7.1.71"/>
    </reaction>
</comment>
<dbReference type="EC" id="2.7.1.71" evidence="7"/>
<feature type="binding site" evidence="7">
    <location>
        <position position="34"/>
    </location>
    <ligand>
        <name>Mg(2+)</name>
        <dbReference type="ChEBI" id="CHEBI:18420"/>
    </ligand>
</feature>
<dbReference type="GO" id="GO:0009073">
    <property type="term" value="P:aromatic amino acid family biosynthetic process"/>
    <property type="evidence" value="ECO:0007669"/>
    <property type="project" value="UniProtKB-KW"/>
</dbReference>
<dbReference type="UniPathway" id="UPA00053">
    <property type="reaction ID" value="UER00088"/>
</dbReference>
<dbReference type="AlphaFoldDB" id="A0A1Y6BBT4"/>
<dbReference type="GO" id="GO:0005524">
    <property type="term" value="F:ATP binding"/>
    <property type="evidence" value="ECO:0007669"/>
    <property type="project" value="UniProtKB-UniRule"/>
</dbReference>
<proteinExistence type="inferred from homology"/>
<evidence type="ECO:0000313" key="8">
    <source>
        <dbReference type="EMBL" id="SME95386.1"/>
    </source>
</evidence>
<evidence type="ECO:0000256" key="4">
    <source>
        <dbReference type="ARBA" id="ARBA00022777"/>
    </source>
</evidence>
<dbReference type="PRINTS" id="PR01100">
    <property type="entry name" value="SHIKIMTKNASE"/>
</dbReference>
<comment type="subcellular location">
    <subcellularLocation>
        <location evidence="7">Cytoplasm</location>
    </subcellularLocation>
</comment>
<dbReference type="Proteomes" id="UP000192907">
    <property type="component" value="Unassembled WGS sequence"/>
</dbReference>
<evidence type="ECO:0000256" key="2">
    <source>
        <dbReference type="ARBA" id="ARBA00022679"/>
    </source>
</evidence>
<evidence type="ECO:0000256" key="5">
    <source>
        <dbReference type="ARBA" id="ARBA00022840"/>
    </source>
</evidence>
<keyword evidence="6 7" id="KW-0057">Aromatic amino acid biosynthesis</keyword>
<feature type="binding site" evidence="7">
    <location>
        <begin position="30"/>
        <end position="35"/>
    </location>
    <ligand>
        <name>ATP</name>
        <dbReference type="ChEBI" id="CHEBI:30616"/>
    </ligand>
</feature>
<evidence type="ECO:0000256" key="3">
    <source>
        <dbReference type="ARBA" id="ARBA00022741"/>
    </source>
</evidence>
<feature type="binding site" evidence="7">
    <location>
        <position position="140"/>
    </location>
    <ligand>
        <name>ATP</name>
        <dbReference type="ChEBI" id="CHEBI:30616"/>
    </ligand>
</feature>
<dbReference type="PANTHER" id="PTHR21087:SF16">
    <property type="entry name" value="SHIKIMATE KINASE 1, CHLOROPLASTIC"/>
    <property type="match status" value="1"/>
</dbReference>
<organism evidence="8 9">
    <name type="scientific">Pseudobacteriovorax antillogorgiicola</name>
    <dbReference type="NCBI Taxonomy" id="1513793"/>
    <lineage>
        <taxon>Bacteria</taxon>
        <taxon>Pseudomonadati</taxon>
        <taxon>Bdellovibrionota</taxon>
        <taxon>Oligoflexia</taxon>
        <taxon>Oligoflexales</taxon>
        <taxon>Pseudobacteriovoracaceae</taxon>
        <taxon>Pseudobacteriovorax</taxon>
    </lineage>
</organism>
<keyword evidence="2 7" id="KW-0808">Transferase</keyword>
<comment type="caution">
    <text evidence="7">Lacks conserved residue(s) required for the propagation of feature annotation.</text>
</comment>
<evidence type="ECO:0000256" key="7">
    <source>
        <dbReference type="HAMAP-Rule" id="MF_00109"/>
    </source>
</evidence>
<dbReference type="GO" id="GO:0000287">
    <property type="term" value="F:magnesium ion binding"/>
    <property type="evidence" value="ECO:0007669"/>
    <property type="project" value="UniProtKB-UniRule"/>
</dbReference>
<comment type="similarity">
    <text evidence="7">Belongs to the shikimate kinase family.</text>
</comment>
<feature type="binding site" evidence="7">
    <location>
        <position position="52"/>
    </location>
    <ligand>
        <name>substrate</name>
    </ligand>
</feature>
<dbReference type="InterPro" id="IPR000623">
    <property type="entry name" value="Shikimate_kinase/TSH1"/>
</dbReference>
<gene>
    <name evidence="7" type="primary">aroK</name>
    <name evidence="8" type="ORF">SAMN06296036_102210</name>
</gene>
<dbReference type="InterPro" id="IPR031322">
    <property type="entry name" value="Shikimate/glucono_kinase"/>
</dbReference>
<comment type="function">
    <text evidence="7">Catalyzes the specific phosphorylation of the 3-hydroxyl group of shikimic acid using ATP as a cosubstrate.</text>
</comment>
<dbReference type="GO" id="GO:0004765">
    <property type="term" value="F:shikimate kinase activity"/>
    <property type="evidence" value="ECO:0007669"/>
    <property type="project" value="UniProtKB-UniRule"/>
</dbReference>
<dbReference type="Pfam" id="PF01202">
    <property type="entry name" value="SKI"/>
    <property type="match status" value="1"/>
</dbReference>
<accession>A0A1Y6BBT4</accession>
<dbReference type="InterPro" id="IPR027417">
    <property type="entry name" value="P-loop_NTPase"/>
</dbReference>
<keyword evidence="7" id="KW-0963">Cytoplasm</keyword>
<dbReference type="SUPFAM" id="SSF52540">
    <property type="entry name" value="P-loop containing nucleoside triphosphate hydrolases"/>
    <property type="match status" value="1"/>
</dbReference>
<dbReference type="EMBL" id="FWZT01000002">
    <property type="protein sequence ID" value="SME95386.1"/>
    <property type="molecule type" value="Genomic_DNA"/>
</dbReference>
<dbReference type="HAMAP" id="MF_00109">
    <property type="entry name" value="Shikimate_kinase"/>
    <property type="match status" value="1"/>
</dbReference>
<dbReference type="STRING" id="1513793.SAMN06296036_102210"/>
<dbReference type="RefSeq" id="WP_132315348.1">
    <property type="nucleotide sequence ID" value="NZ_FWZT01000002.1"/>
</dbReference>
<dbReference type="GO" id="GO:0005829">
    <property type="term" value="C:cytosol"/>
    <property type="evidence" value="ECO:0007669"/>
    <property type="project" value="TreeGrafter"/>
</dbReference>
<evidence type="ECO:0000256" key="1">
    <source>
        <dbReference type="ARBA" id="ARBA00022605"/>
    </source>
</evidence>
<dbReference type="CDD" id="cd00464">
    <property type="entry name" value="SK"/>
    <property type="match status" value="1"/>
</dbReference>
<evidence type="ECO:0000256" key="6">
    <source>
        <dbReference type="ARBA" id="ARBA00023141"/>
    </source>
</evidence>
<dbReference type="PANTHER" id="PTHR21087">
    <property type="entry name" value="SHIKIMATE KINASE"/>
    <property type="match status" value="1"/>
</dbReference>
<comment type="pathway">
    <text evidence="7">Metabolic intermediate biosynthesis; chorismate biosynthesis; chorismate from D-erythrose 4-phosphate and phosphoenolpyruvate: step 5/7.</text>
</comment>
<dbReference type="Gene3D" id="3.40.50.300">
    <property type="entry name" value="P-loop containing nucleotide triphosphate hydrolases"/>
    <property type="match status" value="1"/>
</dbReference>
<protein>
    <recommendedName>
        <fullName evidence="7">Shikimate kinase</fullName>
        <shortName evidence="7">SK</shortName>
        <ecNumber evidence="7">2.7.1.71</ecNumber>
    </recommendedName>
</protein>
<keyword evidence="9" id="KW-1185">Reference proteome</keyword>
<comment type="subunit">
    <text evidence="7">Monomer.</text>
</comment>
<feature type="binding site" evidence="7">
    <location>
        <position position="170"/>
    </location>
    <ligand>
        <name>substrate</name>
    </ligand>
</feature>
<keyword evidence="4 7" id="KW-0418">Kinase</keyword>
<keyword evidence="3 7" id="KW-0547">Nucleotide-binding</keyword>
<keyword evidence="5 7" id="KW-0067">ATP-binding</keyword>
<dbReference type="GO" id="GO:0009423">
    <property type="term" value="P:chorismate biosynthetic process"/>
    <property type="evidence" value="ECO:0007669"/>
    <property type="project" value="UniProtKB-UniRule"/>
</dbReference>
<dbReference type="GO" id="GO:0008652">
    <property type="term" value="P:amino acid biosynthetic process"/>
    <property type="evidence" value="ECO:0007669"/>
    <property type="project" value="UniProtKB-KW"/>
</dbReference>
<dbReference type="OrthoDB" id="9800332at2"/>
<reference evidence="9" key="1">
    <citation type="submission" date="2017-04" db="EMBL/GenBank/DDBJ databases">
        <authorList>
            <person name="Varghese N."/>
            <person name="Submissions S."/>
        </authorList>
    </citation>
    <scope>NUCLEOTIDE SEQUENCE [LARGE SCALE GENOMIC DNA]</scope>
    <source>
        <strain evidence="9">RKEM611</strain>
    </source>
</reference>
<feature type="binding site" evidence="7">
    <location>
        <position position="76"/>
    </location>
    <ligand>
        <name>substrate</name>
    </ligand>
</feature>